<dbReference type="Gene3D" id="3.80.10.10">
    <property type="entry name" value="Ribonuclease Inhibitor"/>
    <property type="match status" value="1"/>
</dbReference>
<keyword evidence="4" id="KW-1133">Transmembrane helix</keyword>
<evidence type="ECO:0000313" key="9">
    <source>
        <dbReference type="Proteomes" id="UP000287033"/>
    </source>
</evidence>
<accession>A0A401SJN7</accession>
<sequence length="97" mass="11028">MQVSGRSLRGRAAAAMRWKLRSLFLAVAWLFVAAFPMRSAACPSRCLCFRTTVRCMHLMLEHIPAVSPQTTILDLRFNKIKDIPSGAFRRLKHLNTL</sequence>
<dbReference type="InterPro" id="IPR032675">
    <property type="entry name" value="LRR_dom_sf"/>
</dbReference>
<keyword evidence="5" id="KW-0472">Membrane</keyword>
<gene>
    <name evidence="8" type="ORF">chiPu_0009089</name>
</gene>
<keyword evidence="3" id="KW-0130">Cell adhesion</keyword>
<feature type="signal peptide" evidence="7">
    <location>
        <begin position="1"/>
        <end position="34"/>
    </location>
</feature>
<comment type="subcellular location">
    <subcellularLocation>
        <location evidence="1">Membrane</location>
        <topology evidence="1">Single-pass membrane protein</topology>
    </subcellularLocation>
</comment>
<reference evidence="8 9" key="1">
    <citation type="journal article" date="2018" name="Nat. Ecol. Evol.">
        <title>Shark genomes provide insights into elasmobranch evolution and the origin of vertebrates.</title>
        <authorList>
            <person name="Hara Y"/>
            <person name="Yamaguchi K"/>
            <person name="Onimaru K"/>
            <person name="Kadota M"/>
            <person name="Koyanagi M"/>
            <person name="Keeley SD"/>
            <person name="Tatsumi K"/>
            <person name="Tanaka K"/>
            <person name="Motone F"/>
            <person name="Kageyama Y"/>
            <person name="Nozu R"/>
            <person name="Adachi N"/>
            <person name="Nishimura O"/>
            <person name="Nakagawa R"/>
            <person name="Tanegashima C"/>
            <person name="Kiyatake I"/>
            <person name="Matsumoto R"/>
            <person name="Murakumo K"/>
            <person name="Nishida K"/>
            <person name="Terakita A"/>
            <person name="Kuratani S"/>
            <person name="Sato K"/>
            <person name="Hyodo S Kuraku.S."/>
        </authorList>
    </citation>
    <scope>NUCLEOTIDE SEQUENCE [LARGE SCALE GENOMIC DNA]</scope>
</reference>
<keyword evidence="2" id="KW-0812">Transmembrane</keyword>
<dbReference type="InterPro" id="IPR052313">
    <property type="entry name" value="GPIb-IX-V_Complex"/>
</dbReference>
<keyword evidence="9" id="KW-1185">Reference proteome</keyword>
<dbReference type="SUPFAM" id="SSF52058">
    <property type="entry name" value="L domain-like"/>
    <property type="match status" value="1"/>
</dbReference>
<keyword evidence="7" id="KW-0732">Signal</keyword>
<evidence type="ECO:0000256" key="5">
    <source>
        <dbReference type="ARBA" id="ARBA00023136"/>
    </source>
</evidence>
<dbReference type="OMA" id="ECPAKCM"/>
<evidence type="ECO:0000256" key="6">
    <source>
        <dbReference type="ARBA" id="ARBA00023157"/>
    </source>
</evidence>
<feature type="chain" id="PRO_5019481120" description="LRRNT domain-containing protein" evidence="7">
    <location>
        <begin position="35"/>
        <end position="97"/>
    </location>
</feature>
<keyword evidence="6" id="KW-1015">Disulfide bond</keyword>
<comment type="caution">
    <text evidence="8">The sequence shown here is derived from an EMBL/GenBank/DDBJ whole genome shotgun (WGS) entry which is preliminary data.</text>
</comment>
<name>A0A401SJN7_CHIPU</name>
<evidence type="ECO:0000256" key="7">
    <source>
        <dbReference type="SAM" id="SignalP"/>
    </source>
</evidence>
<dbReference type="PANTHER" id="PTHR22650">
    <property type="entry name" value="GLYCOPROTEIN IB BETA"/>
    <property type="match status" value="1"/>
</dbReference>
<protein>
    <recommendedName>
        <fullName evidence="10">LRRNT domain-containing protein</fullName>
    </recommendedName>
</protein>
<dbReference type="STRING" id="137246.A0A401SJN7"/>
<evidence type="ECO:0000256" key="2">
    <source>
        <dbReference type="ARBA" id="ARBA00022692"/>
    </source>
</evidence>
<dbReference type="EMBL" id="BEZZ01000314">
    <property type="protein sequence ID" value="GCC30637.1"/>
    <property type="molecule type" value="Genomic_DNA"/>
</dbReference>
<evidence type="ECO:0000313" key="8">
    <source>
        <dbReference type="EMBL" id="GCC30637.1"/>
    </source>
</evidence>
<proteinExistence type="predicted"/>
<dbReference type="OrthoDB" id="1574204at2759"/>
<dbReference type="Proteomes" id="UP000287033">
    <property type="component" value="Unassembled WGS sequence"/>
</dbReference>
<evidence type="ECO:0000256" key="1">
    <source>
        <dbReference type="ARBA" id="ARBA00004167"/>
    </source>
</evidence>
<evidence type="ECO:0000256" key="3">
    <source>
        <dbReference type="ARBA" id="ARBA00022889"/>
    </source>
</evidence>
<organism evidence="8 9">
    <name type="scientific">Chiloscyllium punctatum</name>
    <name type="common">Brownbanded bambooshark</name>
    <name type="synonym">Hemiscyllium punctatum</name>
    <dbReference type="NCBI Taxonomy" id="137246"/>
    <lineage>
        <taxon>Eukaryota</taxon>
        <taxon>Metazoa</taxon>
        <taxon>Chordata</taxon>
        <taxon>Craniata</taxon>
        <taxon>Vertebrata</taxon>
        <taxon>Chondrichthyes</taxon>
        <taxon>Elasmobranchii</taxon>
        <taxon>Galeomorphii</taxon>
        <taxon>Galeoidea</taxon>
        <taxon>Orectolobiformes</taxon>
        <taxon>Hemiscylliidae</taxon>
        <taxon>Chiloscyllium</taxon>
    </lineage>
</organism>
<dbReference type="PANTHER" id="PTHR22650:SF4">
    <property type="entry name" value="LEUCINE-RICH REPEAT AND TRANSMEMBRANE DOMAIN-CONTAINING PROTEIN 2-LIKE"/>
    <property type="match status" value="1"/>
</dbReference>
<evidence type="ECO:0008006" key="10">
    <source>
        <dbReference type="Google" id="ProtNLM"/>
    </source>
</evidence>
<evidence type="ECO:0000256" key="4">
    <source>
        <dbReference type="ARBA" id="ARBA00022989"/>
    </source>
</evidence>
<dbReference type="AlphaFoldDB" id="A0A401SJN7"/>